<dbReference type="EMBL" id="QNUL01000026">
    <property type="protein sequence ID" value="REA57641.1"/>
    <property type="molecule type" value="Genomic_DNA"/>
</dbReference>
<evidence type="ECO:0000259" key="2">
    <source>
        <dbReference type="Pfam" id="PF13568"/>
    </source>
</evidence>
<dbReference type="AlphaFoldDB" id="A0A3D8Y592"/>
<evidence type="ECO:0000256" key="1">
    <source>
        <dbReference type="SAM" id="SignalP"/>
    </source>
</evidence>
<dbReference type="InterPro" id="IPR011250">
    <property type="entry name" value="OMP/PagP_B-barrel"/>
</dbReference>
<keyword evidence="4" id="KW-1185">Reference proteome</keyword>
<comment type="caution">
    <text evidence="3">The sequence shown here is derived from an EMBL/GenBank/DDBJ whole genome shotgun (WGS) entry which is preliminary data.</text>
</comment>
<sequence length="216" mass="23776">MKNCIILLLTVTFSIFRAEAQENVSIGPIAGVSIANFRGNTSAIGSNTDWKPGLTVGGFYNYSSKSRFGFSGQLLFTQMGAKVYNKTNEINLSYIQVPLFATFFFGKYGAPVRPKLFLGPSLNFLVGAHDKDKNRLNPESGPRVYNPFDLGLTFGAGVNIKLVEKIWLNLDARYGLGLLDVSADNNRMTNQNWGINAGVSFPLGTYNKNTGRLRTR</sequence>
<organism evidence="3 4">
    <name type="scientific">Dyadobacter luteus</name>
    <dbReference type="NCBI Taxonomy" id="2259619"/>
    <lineage>
        <taxon>Bacteria</taxon>
        <taxon>Pseudomonadati</taxon>
        <taxon>Bacteroidota</taxon>
        <taxon>Cytophagia</taxon>
        <taxon>Cytophagales</taxon>
        <taxon>Spirosomataceae</taxon>
        <taxon>Dyadobacter</taxon>
    </lineage>
</organism>
<name>A0A3D8Y592_9BACT</name>
<keyword evidence="1" id="KW-0732">Signal</keyword>
<dbReference type="SUPFAM" id="SSF56925">
    <property type="entry name" value="OMPA-like"/>
    <property type="match status" value="1"/>
</dbReference>
<dbReference type="Gene3D" id="2.40.160.20">
    <property type="match status" value="1"/>
</dbReference>
<protein>
    <submittedName>
        <fullName evidence="3">Porin family protein</fullName>
    </submittedName>
</protein>
<dbReference type="Proteomes" id="UP000256373">
    <property type="component" value="Unassembled WGS sequence"/>
</dbReference>
<feature type="chain" id="PRO_5017806073" evidence="1">
    <location>
        <begin position="21"/>
        <end position="216"/>
    </location>
</feature>
<accession>A0A3D8Y592</accession>
<dbReference type="Pfam" id="PF13568">
    <property type="entry name" value="OMP_b-brl_2"/>
    <property type="match status" value="1"/>
</dbReference>
<gene>
    <name evidence="3" type="ORF">DSL64_23160</name>
</gene>
<evidence type="ECO:0000313" key="3">
    <source>
        <dbReference type="EMBL" id="REA57641.1"/>
    </source>
</evidence>
<proteinExistence type="predicted"/>
<dbReference type="RefSeq" id="WP_115833329.1">
    <property type="nucleotide sequence ID" value="NZ_QNUL01000026.1"/>
</dbReference>
<feature type="signal peptide" evidence="1">
    <location>
        <begin position="1"/>
        <end position="20"/>
    </location>
</feature>
<dbReference type="InterPro" id="IPR025665">
    <property type="entry name" value="Beta-barrel_OMP_2"/>
</dbReference>
<evidence type="ECO:0000313" key="4">
    <source>
        <dbReference type="Proteomes" id="UP000256373"/>
    </source>
</evidence>
<dbReference type="OrthoDB" id="1121752at2"/>
<reference evidence="3 4" key="1">
    <citation type="submission" date="2018-07" db="EMBL/GenBank/DDBJ databases">
        <title>Dyadobacter roseus sp. nov., isolated from rose rhizosphere soil.</title>
        <authorList>
            <person name="Chen L."/>
        </authorList>
    </citation>
    <scope>NUCLEOTIDE SEQUENCE [LARGE SCALE GENOMIC DNA]</scope>
    <source>
        <strain evidence="3 4">RS19</strain>
    </source>
</reference>
<feature type="domain" description="Outer membrane protein beta-barrel" evidence="2">
    <location>
        <begin position="20"/>
        <end position="181"/>
    </location>
</feature>